<evidence type="ECO:0000313" key="1">
    <source>
        <dbReference type="EMBL" id="KAI3667184.1"/>
    </source>
</evidence>
<comment type="caution">
    <text evidence="1">The sequence shown here is derived from an EMBL/GenBank/DDBJ whole genome shotgun (WGS) entry which is preliminary data.</text>
</comment>
<proteinExistence type="predicted"/>
<gene>
    <name evidence="1" type="ORF">L6452_42233</name>
</gene>
<reference evidence="2" key="1">
    <citation type="journal article" date="2022" name="Mol. Ecol. Resour.">
        <title>The genomes of chicory, endive, great burdock and yacon provide insights into Asteraceae palaeo-polyploidization history and plant inulin production.</title>
        <authorList>
            <person name="Fan W."/>
            <person name="Wang S."/>
            <person name="Wang H."/>
            <person name="Wang A."/>
            <person name="Jiang F."/>
            <person name="Liu H."/>
            <person name="Zhao H."/>
            <person name="Xu D."/>
            <person name="Zhang Y."/>
        </authorList>
    </citation>
    <scope>NUCLEOTIDE SEQUENCE [LARGE SCALE GENOMIC DNA]</scope>
    <source>
        <strain evidence="2">cv. Niubang</strain>
    </source>
</reference>
<dbReference type="EMBL" id="CM042063">
    <property type="protein sequence ID" value="KAI3667184.1"/>
    <property type="molecule type" value="Genomic_DNA"/>
</dbReference>
<organism evidence="1 2">
    <name type="scientific">Arctium lappa</name>
    <name type="common">Greater burdock</name>
    <name type="synonym">Lappa major</name>
    <dbReference type="NCBI Taxonomy" id="4217"/>
    <lineage>
        <taxon>Eukaryota</taxon>
        <taxon>Viridiplantae</taxon>
        <taxon>Streptophyta</taxon>
        <taxon>Embryophyta</taxon>
        <taxon>Tracheophyta</taxon>
        <taxon>Spermatophyta</taxon>
        <taxon>Magnoliopsida</taxon>
        <taxon>eudicotyledons</taxon>
        <taxon>Gunneridae</taxon>
        <taxon>Pentapetalae</taxon>
        <taxon>asterids</taxon>
        <taxon>campanulids</taxon>
        <taxon>Asterales</taxon>
        <taxon>Asteraceae</taxon>
        <taxon>Carduoideae</taxon>
        <taxon>Cardueae</taxon>
        <taxon>Arctiinae</taxon>
        <taxon>Arctium</taxon>
    </lineage>
</organism>
<name>A0ACB8XIE0_ARCLA</name>
<evidence type="ECO:0000313" key="2">
    <source>
        <dbReference type="Proteomes" id="UP001055879"/>
    </source>
</evidence>
<dbReference type="Proteomes" id="UP001055879">
    <property type="component" value="Linkage Group LG17"/>
</dbReference>
<reference evidence="1 2" key="2">
    <citation type="journal article" date="2022" name="Mol. Ecol. Resour.">
        <title>The genomes of chicory, endive, great burdock and yacon provide insights into Asteraceae paleo-polyploidization history and plant inulin production.</title>
        <authorList>
            <person name="Fan W."/>
            <person name="Wang S."/>
            <person name="Wang H."/>
            <person name="Wang A."/>
            <person name="Jiang F."/>
            <person name="Liu H."/>
            <person name="Zhao H."/>
            <person name="Xu D."/>
            <person name="Zhang Y."/>
        </authorList>
    </citation>
    <scope>NUCLEOTIDE SEQUENCE [LARGE SCALE GENOMIC DNA]</scope>
    <source>
        <strain evidence="2">cv. Niubang</strain>
    </source>
</reference>
<accession>A0ACB8XIE0</accession>
<protein>
    <submittedName>
        <fullName evidence="1">Uncharacterized protein</fullName>
    </submittedName>
</protein>
<keyword evidence="2" id="KW-1185">Reference proteome</keyword>
<sequence length="309" mass="35448">MPDDFIDLYDSNSDKENISPIFYDSKKYTPPLVLESTIIDFEDKIEDQNILKKIESDIILSFMTSILEEKLFSQKSDSISNLSSDSKENKKEISNFKIFSQNSSDSEANSDLLVDQIGCLGEIISYDLNISSKILDDSFTFNDQYYKPKRKRRRSKKSNKQDKVIYDNSNSFDSILTDKTLRARSKKQIWRAKRTSTDSMFDEDKCVDILYKSDSFATCNKISKYSIKQMIQISKHVSCSSSDSSSDDYAFSSSDDSVHSCDYISHAFNVKSYKNFPIRTATNKHGPKFKWVPKSQSDLKLQASHVKGE</sequence>